<keyword evidence="2 7" id="KW-0808">Transferase</keyword>
<evidence type="ECO:0000256" key="7">
    <source>
        <dbReference type="RuleBase" id="RU366032"/>
    </source>
</evidence>
<organism evidence="10">
    <name type="scientific">Lichtheimia ramosa</name>
    <dbReference type="NCBI Taxonomy" id="688394"/>
    <lineage>
        <taxon>Eukaryota</taxon>
        <taxon>Fungi</taxon>
        <taxon>Fungi incertae sedis</taxon>
        <taxon>Mucoromycota</taxon>
        <taxon>Mucoromycotina</taxon>
        <taxon>Mucoromycetes</taxon>
        <taxon>Mucorales</taxon>
        <taxon>Lichtheimiaceae</taxon>
        <taxon>Lichtheimia</taxon>
    </lineage>
</organism>
<reference evidence="10" key="1">
    <citation type="journal article" date="2014" name="Genome Announc.">
        <title>De novo whole-genome sequence and genome annotation of Lichtheimia ramosa.</title>
        <authorList>
            <person name="Linde J."/>
            <person name="Schwartze V."/>
            <person name="Binder U."/>
            <person name="Lass-Florl C."/>
            <person name="Voigt K."/>
            <person name="Horn F."/>
        </authorList>
    </citation>
    <scope>NUCLEOTIDE SEQUENCE</scope>
    <source>
        <strain evidence="10">JMRC FSU:6197</strain>
    </source>
</reference>
<protein>
    <recommendedName>
        <fullName evidence="7">Protein-serine/threonine kinase</fullName>
        <ecNumber evidence="7">2.7.11.-</ecNumber>
    </recommendedName>
</protein>
<proteinExistence type="inferred from homology"/>
<keyword evidence="5 7" id="KW-0067">ATP-binding</keyword>
<dbReference type="EMBL" id="LK023325">
    <property type="protein sequence ID" value="CDS08562.1"/>
    <property type="molecule type" value="Genomic_DNA"/>
</dbReference>
<evidence type="ECO:0000256" key="3">
    <source>
        <dbReference type="ARBA" id="ARBA00022741"/>
    </source>
</evidence>
<dbReference type="Pfam" id="PF10436">
    <property type="entry name" value="BCDHK_Adom3"/>
    <property type="match status" value="1"/>
</dbReference>
<dbReference type="Gene3D" id="1.20.140.20">
    <property type="entry name" value="Alpha-ketoacid/pyruvate dehydrogenase kinase, N-terminal domain"/>
    <property type="match status" value="1"/>
</dbReference>
<dbReference type="Pfam" id="PF02518">
    <property type="entry name" value="HATPase_c"/>
    <property type="match status" value="1"/>
</dbReference>
<evidence type="ECO:0000256" key="6">
    <source>
        <dbReference type="ARBA" id="ARBA00023128"/>
    </source>
</evidence>
<dbReference type="PANTHER" id="PTHR11947:SF25">
    <property type="entry name" value="[PYRUVATE DEHYDROGENASE (ACETYL-TRANSFERRING)] KINASE 2, MITOCHONDRIAL"/>
    <property type="match status" value="1"/>
</dbReference>
<dbReference type="InterPro" id="IPR039028">
    <property type="entry name" value="BCKD/PDK"/>
</dbReference>
<evidence type="ECO:0000256" key="1">
    <source>
        <dbReference type="ARBA" id="ARBA00006155"/>
    </source>
</evidence>
<feature type="domain" description="Histidine kinase" evidence="9">
    <location>
        <begin position="288"/>
        <end position="424"/>
    </location>
</feature>
<evidence type="ECO:0000259" key="9">
    <source>
        <dbReference type="PROSITE" id="PS50109"/>
    </source>
</evidence>
<keyword evidence="3 7" id="KW-0547">Nucleotide-binding</keyword>
<accession>A0A077WPC2</accession>
<keyword evidence="6 7" id="KW-0496">Mitochondrion</keyword>
<sequence>MHRLVYRSLLTCHKCIIPLSRRQLSRHASSREGLPRAVSLDSVKSDSPYHFYQNKVLEEYVRRPANASTLRQYIFFGRQMTPQRLVTAANWVRSELLTRLAHRIRDFQQLPFLVGTNPHIEYVYRLYWGAFEKIRQQPVIQDLEDNTHFCQVLRDLLEDGKLVVPRLARGVSECSAACYNHQDLDRFVNRMLRSRISRRTLAEQHIALTDANEHGWVNEDDGYIGIIYVRCSAHKVVQRASSLVRNHAQQVYGRLPPDIHVRVLNDTLHHGIQQQEQNDNEIIFAYVPEHLEYILFELISNAVRYTLERHTQDKIPPVEVTVSANAKDVFFRISDQAGGIPSERYGQLWSYQNRHHLGNLERGILKMPMDMRERAEQATDLGHEHVGMGLPMSRVYAEYWGGELQVMTMDGYGTDAYVRIPRLGTNAENLGLEDNPAAVKNERRKAKQQQQQQSSHETSQYNYHPSIVQKNTNLTSYALESDGWSQSYMVRE</sequence>
<dbReference type="PANTHER" id="PTHR11947">
    <property type="entry name" value="PYRUVATE DEHYDROGENASE KINASE"/>
    <property type="match status" value="1"/>
</dbReference>
<keyword evidence="4 7" id="KW-0418">Kinase</keyword>
<dbReference type="GO" id="GO:0010906">
    <property type="term" value="P:regulation of glucose metabolic process"/>
    <property type="evidence" value="ECO:0007669"/>
    <property type="project" value="TreeGrafter"/>
</dbReference>
<dbReference type="EC" id="2.7.11.-" evidence="7"/>
<dbReference type="GO" id="GO:0005524">
    <property type="term" value="F:ATP binding"/>
    <property type="evidence" value="ECO:0007669"/>
    <property type="project" value="UniProtKB-UniRule"/>
</dbReference>
<evidence type="ECO:0000256" key="2">
    <source>
        <dbReference type="ARBA" id="ARBA00022679"/>
    </source>
</evidence>
<gene>
    <name evidence="10" type="ORF">LRAMOSA09923</name>
</gene>
<dbReference type="Gene3D" id="3.30.565.10">
    <property type="entry name" value="Histidine kinase-like ATPase, C-terminal domain"/>
    <property type="match status" value="1"/>
</dbReference>
<evidence type="ECO:0000313" key="10">
    <source>
        <dbReference type="EMBL" id="CDS08562.1"/>
    </source>
</evidence>
<dbReference type="SMART" id="SM00387">
    <property type="entry name" value="HATPase_c"/>
    <property type="match status" value="1"/>
</dbReference>
<dbReference type="InterPro" id="IPR003594">
    <property type="entry name" value="HATPase_dom"/>
</dbReference>
<dbReference type="InterPro" id="IPR018955">
    <property type="entry name" value="BCDHK/PDK_N"/>
</dbReference>
<feature type="region of interest" description="Disordered" evidence="8">
    <location>
        <begin position="439"/>
        <end position="464"/>
    </location>
</feature>
<dbReference type="InterPro" id="IPR036784">
    <property type="entry name" value="AK/P_DHK_N_sf"/>
</dbReference>
<comment type="subcellular location">
    <subcellularLocation>
        <location evidence="7">Mitochondrion matrix</location>
    </subcellularLocation>
</comment>
<evidence type="ECO:0000256" key="8">
    <source>
        <dbReference type="SAM" id="MobiDB-lite"/>
    </source>
</evidence>
<dbReference type="InterPro" id="IPR005467">
    <property type="entry name" value="His_kinase_dom"/>
</dbReference>
<dbReference type="OrthoDB" id="407390at2759"/>
<dbReference type="SUPFAM" id="SSF55874">
    <property type="entry name" value="ATPase domain of HSP90 chaperone/DNA topoisomerase II/histidine kinase"/>
    <property type="match status" value="1"/>
</dbReference>
<feature type="compositionally biased region" description="Polar residues" evidence="8">
    <location>
        <begin position="454"/>
        <end position="464"/>
    </location>
</feature>
<dbReference type="AlphaFoldDB" id="A0A077WPC2"/>
<comment type="similarity">
    <text evidence="1 7">Belongs to the PDK/BCKDK protein kinase family.</text>
</comment>
<name>A0A077WPC2_9FUNG</name>
<dbReference type="SUPFAM" id="SSF69012">
    <property type="entry name" value="alpha-ketoacid dehydrogenase kinase, N-terminal domain"/>
    <property type="match status" value="1"/>
</dbReference>
<dbReference type="GO" id="GO:0005759">
    <property type="term" value="C:mitochondrial matrix"/>
    <property type="evidence" value="ECO:0007669"/>
    <property type="project" value="UniProtKB-SubCell"/>
</dbReference>
<dbReference type="InterPro" id="IPR036890">
    <property type="entry name" value="HATPase_C_sf"/>
</dbReference>
<evidence type="ECO:0000256" key="5">
    <source>
        <dbReference type="ARBA" id="ARBA00022840"/>
    </source>
</evidence>
<dbReference type="GO" id="GO:0004740">
    <property type="term" value="F:pyruvate dehydrogenase (acetyl-transferring) kinase activity"/>
    <property type="evidence" value="ECO:0007669"/>
    <property type="project" value="TreeGrafter"/>
</dbReference>
<dbReference type="PROSITE" id="PS50109">
    <property type="entry name" value="HIS_KIN"/>
    <property type="match status" value="1"/>
</dbReference>
<evidence type="ECO:0000256" key="4">
    <source>
        <dbReference type="ARBA" id="ARBA00022777"/>
    </source>
</evidence>